<proteinExistence type="predicted"/>
<reference evidence="3 4" key="2">
    <citation type="submission" date="2018-03" db="EMBL/GenBank/DDBJ databases">
        <title>The ancient ancestry and fast evolution of plastids.</title>
        <authorList>
            <person name="Moore K.R."/>
            <person name="Magnabosco C."/>
            <person name="Momper L."/>
            <person name="Gold D.A."/>
            <person name="Bosak T."/>
            <person name="Fournier G.P."/>
        </authorList>
    </citation>
    <scope>NUCLEOTIDE SEQUENCE [LARGE SCALE GENOMIC DNA]</scope>
    <source>
        <strain evidence="3 4">ULC007</strain>
    </source>
</reference>
<dbReference type="AlphaFoldDB" id="A0A2T1DN57"/>
<dbReference type="RefSeq" id="WP_073068925.1">
    <property type="nucleotide sequence ID" value="NZ_MPPI01000001.1"/>
</dbReference>
<comment type="caution">
    <text evidence="3">The sequence shown here is derived from an EMBL/GenBank/DDBJ whole genome shotgun (WGS) entry which is preliminary data.</text>
</comment>
<dbReference type="Proteomes" id="UP000238634">
    <property type="component" value="Unassembled WGS sequence"/>
</dbReference>
<evidence type="ECO:0000256" key="1">
    <source>
        <dbReference type="SAM" id="Coils"/>
    </source>
</evidence>
<protein>
    <submittedName>
        <fullName evidence="3">Molecular chaperone GrpE</fullName>
    </submittedName>
</protein>
<reference evidence="3 4" key="1">
    <citation type="submission" date="2018-02" db="EMBL/GenBank/DDBJ databases">
        <authorList>
            <person name="Cohen D.B."/>
            <person name="Kent A.D."/>
        </authorList>
    </citation>
    <scope>NUCLEOTIDE SEQUENCE [LARGE SCALE GENOMIC DNA]</scope>
    <source>
        <strain evidence="3 4">ULC007</strain>
    </source>
</reference>
<feature type="coiled-coil region" evidence="1">
    <location>
        <begin position="36"/>
        <end position="63"/>
    </location>
</feature>
<keyword evidence="2" id="KW-0812">Transmembrane</keyword>
<name>A0A2T1DN57_9CYAN</name>
<keyword evidence="2" id="KW-0472">Membrane</keyword>
<dbReference type="STRING" id="1920490.GCA_001895925_00599"/>
<sequence length="184" mass="20468">MTDDSNLIGFGIVLTVGCIALVLSWIGKTPDRSELSNNNELTVTELQQQCQRLREELRLQKEQLALDFSNANFEQLQMLLINYPSACKMAQTNPDMPAQNLVALFTPLENLLQTWGMEAIGSPWQQVSYHPQLHQPDVDGIAIGEGVYIRFVGYRQGERILCPAKVSRTLPPGALISVDSGNKL</sequence>
<gene>
    <name evidence="3" type="ORF">C7B65_00270</name>
</gene>
<evidence type="ECO:0000256" key="2">
    <source>
        <dbReference type="SAM" id="Phobius"/>
    </source>
</evidence>
<evidence type="ECO:0000313" key="3">
    <source>
        <dbReference type="EMBL" id="PSB21899.1"/>
    </source>
</evidence>
<evidence type="ECO:0000313" key="4">
    <source>
        <dbReference type="Proteomes" id="UP000238634"/>
    </source>
</evidence>
<keyword evidence="2" id="KW-1133">Transmembrane helix</keyword>
<keyword evidence="4" id="KW-1185">Reference proteome</keyword>
<dbReference type="OrthoDB" id="582213at2"/>
<feature type="transmembrane region" description="Helical" evidence="2">
    <location>
        <begin position="6"/>
        <end position="26"/>
    </location>
</feature>
<accession>A0A2T1DN57</accession>
<keyword evidence="1" id="KW-0175">Coiled coil</keyword>
<dbReference type="EMBL" id="PVWG01000001">
    <property type="protein sequence ID" value="PSB21899.1"/>
    <property type="molecule type" value="Genomic_DNA"/>
</dbReference>
<organism evidence="3 4">
    <name type="scientific">Phormidesmis priestleyi ULC007</name>
    <dbReference type="NCBI Taxonomy" id="1920490"/>
    <lineage>
        <taxon>Bacteria</taxon>
        <taxon>Bacillati</taxon>
        <taxon>Cyanobacteriota</taxon>
        <taxon>Cyanophyceae</taxon>
        <taxon>Leptolyngbyales</taxon>
        <taxon>Leptolyngbyaceae</taxon>
        <taxon>Phormidesmis</taxon>
    </lineage>
</organism>